<reference evidence="11 12" key="1">
    <citation type="submission" date="2013-08" db="EMBL/GenBank/DDBJ databases">
        <authorList>
            <person name="Huang J."/>
            <person name="Wang G."/>
        </authorList>
    </citation>
    <scope>NUCLEOTIDE SEQUENCE [LARGE SCALE GENOMIC DNA]</scope>
    <source>
        <strain evidence="11 12">BH030004</strain>
    </source>
</reference>
<dbReference type="PROSITE" id="PS51257">
    <property type="entry name" value="PROKAR_LIPOPROTEIN"/>
    <property type="match status" value="1"/>
</dbReference>
<comment type="similarity">
    <text evidence="2">Belongs to the bacterial solute-binding protein 5 family.</text>
</comment>
<dbReference type="GO" id="GO:1904680">
    <property type="term" value="F:peptide transmembrane transporter activity"/>
    <property type="evidence" value="ECO:0007669"/>
    <property type="project" value="TreeGrafter"/>
</dbReference>
<dbReference type="GO" id="GO:0015833">
    <property type="term" value="P:peptide transport"/>
    <property type="evidence" value="ECO:0007669"/>
    <property type="project" value="UniProtKB-KW"/>
</dbReference>
<gene>
    <name evidence="11" type="ORF">N783_12765</name>
</gene>
<feature type="chain" id="PRO_5038878843" evidence="9">
    <location>
        <begin position="24"/>
        <end position="583"/>
    </location>
</feature>
<dbReference type="Gene3D" id="3.40.190.10">
    <property type="entry name" value="Periplasmic binding protein-like II"/>
    <property type="match status" value="1"/>
</dbReference>
<comment type="subcellular location">
    <subcellularLocation>
        <location evidence="1">Cell membrane</location>
        <topology evidence="1">Lipid-anchor</topology>
    </subcellularLocation>
</comment>
<evidence type="ECO:0000256" key="8">
    <source>
        <dbReference type="SAM" id="MobiDB-lite"/>
    </source>
</evidence>
<dbReference type="PANTHER" id="PTHR30290:SF10">
    <property type="entry name" value="PERIPLASMIC OLIGOPEPTIDE-BINDING PROTEIN-RELATED"/>
    <property type="match status" value="1"/>
</dbReference>
<dbReference type="eggNOG" id="COG4166">
    <property type="taxonomic scope" value="Bacteria"/>
</dbReference>
<evidence type="ECO:0000256" key="3">
    <source>
        <dbReference type="ARBA" id="ARBA00022448"/>
    </source>
</evidence>
<dbReference type="Pfam" id="PF00496">
    <property type="entry name" value="SBP_bac_5"/>
    <property type="match status" value="1"/>
</dbReference>
<organism evidence="11 12">
    <name type="scientific">Pontibacillus marinus BH030004 = DSM 16465</name>
    <dbReference type="NCBI Taxonomy" id="1385511"/>
    <lineage>
        <taxon>Bacteria</taxon>
        <taxon>Bacillati</taxon>
        <taxon>Bacillota</taxon>
        <taxon>Bacilli</taxon>
        <taxon>Bacillales</taxon>
        <taxon>Bacillaceae</taxon>
        <taxon>Pontibacillus</taxon>
    </lineage>
</organism>
<evidence type="ECO:0000256" key="1">
    <source>
        <dbReference type="ARBA" id="ARBA00004193"/>
    </source>
</evidence>
<evidence type="ECO:0000256" key="9">
    <source>
        <dbReference type="SAM" id="SignalP"/>
    </source>
</evidence>
<dbReference type="SUPFAM" id="SSF53850">
    <property type="entry name" value="Periplasmic binding protein-like II"/>
    <property type="match status" value="1"/>
</dbReference>
<keyword evidence="3" id="KW-0813">Transport</keyword>
<protein>
    <submittedName>
        <fullName evidence="11">Peptide ABC transporter substrate-binding protein</fullName>
    </submittedName>
</protein>
<dbReference type="RefSeq" id="WP_027448087.1">
    <property type="nucleotide sequence ID" value="NZ_AVPF01000034.1"/>
</dbReference>
<evidence type="ECO:0000313" key="12">
    <source>
        <dbReference type="Proteomes" id="UP000030403"/>
    </source>
</evidence>
<keyword evidence="12" id="KW-1185">Reference proteome</keyword>
<dbReference type="InterPro" id="IPR030678">
    <property type="entry name" value="Peptide/Ni-bd"/>
</dbReference>
<sequence length="583" mass="64919">MKQTKWLLLVLTLVLSMFLAACSGGDSENAGEGDGNGETENENTEGENNEGGSEGDGNGEETKSDGPSGEQVLNLTEGADIPTLDPSMATDAVAFQVLGSTMEGLYRLGEKAQVKPGIAKDHEVSEDALTWTFNLREDATWSNGDPVVASDFVYAWKRAVDPETGSEYGPYMMGGVIKNATAINKGEMEVDKLGVEAVDETTLKVTLEKPIPYFESLTAFGTFLPINKKAVEEFGEDFALEAGNIYYNGPFVLSEWNHGEGWTFKKNPDYWDAETVKLEQINFKVVKDVATGVNLYETDKVDATGLSAEFVDEYRNDPNFEINPQNVLFYFKYNQEHHEALANTNARKALTMAIDKKGLVNVILNNGSLVATGDIPQDFVSHPETGEDFREINGDFLTHDKEKAKELWNKAKEELGKEEITLELLAGDSETGKNMNAYFKNQWETNLEGLTIELKQVPFKERLRLDTNMEYDIQFSGWGPDYLDPNTFLNMWVTGGGNNKMGYSSDEYDSLIEKANTEYATQPVKRFETFLEAEKVLMNDAAIGPLYQRASASVWKPYVKGVIRNPMGPDFSFKWAYINKNAE</sequence>
<evidence type="ECO:0000313" key="11">
    <source>
        <dbReference type="EMBL" id="KGX86032.1"/>
    </source>
</evidence>
<evidence type="ECO:0000256" key="2">
    <source>
        <dbReference type="ARBA" id="ARBA00005695"/>
    </source>
</evidence>
<dbReference type="FunFam" id="3.90.76.10:FF:000001">
    <property type="entry name" value="Oligopeptide ABC transporter substrate-binding protein"/>
    <property type="match status" value="1"/>
</dbReference>
<keyword evidence="5" id="KW-0571">Peptide transport</keyword>
<accession>A0A0A5HR21</accession>
<dbReference type="Proteomes" id="UP000030403">
    <property type="component" value="Unassembled WGS sequence"/>
</dbReference>
<proteinExistence type="inferred from homology"/>
<feature type="compositionally biased region" description="Acidic residues" evidence="8">
    <location>
        <begin position="29"/>
        <end position="48"/>
    </location>
</feature>
<evidence type="ECO:0000256" key="7">
    <source>
        <dbReference type="ARBA" id="ARBA00023288"/>
    </source>
</evidence>
<comment type="caution">
    <text evidence="11">The sequence shown here is derived from an EMBL/GenBank/DDBJ whole genome shotgun (WGS) entry which is preliminary data.</text>
</comment>
<dbReference type="FunFam" id="3.10.105.10:FF:000001">
    <property type="entry name" value="Oligopeptide ABC transporter, oligopeptide-binding protein"/>
    <property type="match status" value="1"/>
</dbReference>
<dbReference type="OrthoDB" id="9801912at2"/>
<keyword evidence="6" id="KW-0564">Palmitate</keyword>
<evidence type="ECO:0000256" key="4">
    <source>
        <dbReference type="ARBA" id="ARBA00022729"/>
    </source>
</evidence>
<evidence type="ECO:0000256" key="6">
    <source>
        <dbReference type="ARBA" id="ARBA00023139"/>
    </source>
</evidence>
<evidence type="ECO:0000259" key="10">
    <source>
        <dbReference type="Pfam" id="PF00496"/>
    </source>
</evidence>
<dbReference type="InterPro" id="IPR039424">
    <property type="entry name" value="SBP_5"/>
</dbReference>
<dbReference type="EMBL" id="AVPF01000034">
    <property type="protein sequence ID" value="KGX86032.1"/>
    <property type="molecule type" value="Genomic_DNA"/>
</dbReference>
<dbReference type="CDD" id="cd08504">
    <property type="entry name" value="PBP2_OppA"/>
    <property type="match status" value="1"/>
</dbReference>
<feature type="domain" description="Solute-binding protein family 5" evidence="10">
    <location>
        <begin position="113"/>
        <end position="499"/>
    </location>
</feature>
<name>A0A0A5HR21_9BACI</name>
<keyword evidence="4 9" id="KW-0732">Signal</keyword>
<feature type="signal peptide" evidence="9">
    <location>
        <begin position="1"/>
        <end position="23"/>
    </location>
</feature>
<dbReference type="GO" id="GO:0030288">
    <property type="term" value="C:outer membrane-bounded periplasmic space"/>
    <property type="evidence" value="ECO:0007669"/>
    <property type="project" value="UniProtKB-ARBA"/>
</dbReference>
<dbReference type="Gene3D" id="3.90.76.10">
    <property type="entry name" value="Dipeptide-binding Protein, Domain 1"/>
    <property type="match status" value="1"/>
</dbReference>
<dbReference type="PANTHER" id="PTHR30290">
    <property type="entry name" value="PERIPLASMIC BINDING COMPONENT OF ABC TRANSPORTER"/>
    <property type="match status" value="1"/>
</dbReference>
<dbReference type="AlphaFoldDB" id="A0A0A5HR21"/>
<evidence type="ECO:0000256" key="5">
    <source>
        <dbReference type="ARBA" id="ARBA00022856"/>
    </source>
</evidence>
<keyword evidence="5" id="KW-0653">Protein transport</keyword>
<dbReference type="PIRSF" id="PIRSF002741">
    <property type="entry name" value="MppA"/>
    <property type="match status" value="1"/>
</dbReference>
<keyword evidence="7" id="KW-0449">Lipoprotein</keyword>
<feature type="region of interest" description="Disordered" evidence="8">
    <location>
        <begin position="26"/>
        <end position="73"/>
    </location>
</feature>
<dbReference type="InterPro" id="IPR000914">
    <property type="entry name" value="SBP_5_dom"/>
</dbReference>
<dbReference type="GO" id="GO:0043190">
    <property type="term" value="C:ATP-binding cassette (ABC) transporter complex"/>
    <property type="evidence" value="ECO:0007669"/>
    <property type="project" value="InterPro"/>
</dbReference>
<dbReference type="STRING" id="1385511.GCA_000425225_00639"/>
<dbReference type="Gene3D" id="3.10.105.10">
    <property type="entry name" value="Dipeptide-binding Protein, Domain 3"/>
    <property type="match status" value="1"/>
</dbReference>